<sequence>MARKALLISLILFLLTASASQAAKPKWVKKRPSEKEYYIGIGMTYKNGHTGLDYAKKARAEALREMTSEIEVNVSANSLLRQFEDNYHFRETFESEISTSAEESLSGYEVQTWENKREYWVLMRLNKNEFKRRKELDLNMAKKRAASYLLEGRRLREQQEITASLAAYFKAIESLENHISDDLSYRSIDGNLNFGTDIMQDLRDLFGRIVITSENPDYSISFSKSMERPLKAKVTYFTNNGRKIPIHNFPLNFGFTEGSGILQEKITTDRGGEASSYIQKLESSRKKQQVTVEFDHTALLQKENIKSPLVAFFLPAETVPRFTFNIELQKTKATFNANEMVFGTPSASEIFSNRLKAQLNETFFNFTSSAEEAGYLLVANINFRKGEIKKGDGYEVYLVFADLHFSVSSAKSQTEIYSNTISGIKGMRPGNYNYALEEAENKLMEEFQKEIYPQLEALNF</sequence>
<organism evidence="2 3">
    <name type="scientific">Marinilabilia salmonicolor</name>
    <dbReference type="NCBI Taxonomy" id="989"/>
    <lineage>
        <taxon>Bacteria</taxon>
        <taxon>Pseudomonadati</taxon>
        <taxon>Bacteroidota</taxon>
        <taxon>Bacteroidia</taxon>
        <taxon>Marinilabiliales</taxon>
        <taxon>Marinilabiliaceae</taxon>
        <taxon>Marinilabilia</taxon>
    </lineage>
</organism>
<comment type="caution">
    <text evidence="2">The sequence shown here is derived from an EMBL/GenBank/DDBJ whole genome shotgun (WGS) entry which is preliminary data.</text>
</comment>
<reference evidence="2 3" key="1">
    <citation type="submission" date="2018-07" db="EMBL/GenBank/DDBJ databases">
        <title>Freshwater and sediment microbial communities from various areas in North America, analyzing microbe dynamics in response to fracking.</title>
        <authorList>
            <person name="Lamendella R."/>
        </authorList>
    </citation>
    <scope>NUCLEOTIDE SEQUENCE [LARGE SCALE GENOMIC DNA]</scope>
    <source>
        <strain evidence="2 3">160A</strain>
    </source>
</reference>
<dbReference type="EMBL" id="QPIZ01000001">
    <property type="protein sequence ID" value="RCW39461.1"/>
    <property type="molecule type" value="Genomic_DNA"/>
</dbReference>
<keyword evidence="1" id="KW-0732">Signal</keyword>
<evidence type="ECO:0000313" key="2">
    <source>
        <dbReference type="EMBL" id="RCW39461.1"/>
    </source>
</evidence>
<evidence type="ECO:0000313" key="3">
    <source>
        <dbReference type="Proteomes" id="UP000252733"/>
    </source>
</evidence>
<dbReference type="AlphaFoldDB" id="A0A2T0XT04"/>
<proteinExistence type="predicted"/>
<feature type="signal peptide" evidence="1">
    <location>
        <begin position="1"/>
        <end position="22"/>
    </location>
</feature>
<evidence type="ECO:0000256" key="1">
    <source>
        <dbReference type="SAM" id="SignalP"/>
    </source>
</evidence>
<dbReference type="Gene3D" id="3.10.28.20">
    <property type="entry name" value="Acetamidase/Formamidase-like domains"/>
    <property type="match status" value="1"/>
</dbReference>
<accession>A0A2T0XT04</accession>
<gene>
    <name evidence="2" type="ORF">DFO77_101231</name>
</gene>
<name>A0A2T0XT04_9BACT</name>
<keyword evidence="3" id="KW-1185">Reference proteome</keyword>
<feature type="chain" id="PRO_5030056726" evidence="1">
    <location>
        <begin position="23"/>
        <end position="460"/>
    </location>
</feature>
<dbReference type="Proteomes" id="UP000252733">
    <property type="component" value="Unassembled WGS sequence"/>
</dbReference>
<protein>
    <submittedName>
        <fullName evidence="2">LPP20 lipoprotein</fullName>
    </submittedName>
</protein>
<keyword evidence="2" id="KW-0449">Lipoprotein</keyword>
<dbReference type="OrthoDB" id="979116at2"/>
<dbReference type="STRING" id="1168289.GCA_000259075_01611"/>
<dbReference type="RefSeq" id="WP_106151336.1">
    <property type="nucleotide sequence ID" value="NZ_PVTS01000001.1"/>
</dbReference>